<dbReference type="PANTHER" id="PTHR25465:SF5">
    <property type="entry name" value="E3 UBIQUITIN_ISG15 LIGASE TRIM25-RELATED"/>
    <property type="match status" value="1"/>
</dbReference>
<keyword evidence="4" id="KW-0175">Coiled coil</keyword>
<evidence type="ECO:0000313" key="6">
    <source>
        <dbReference type="EMBL" id="KAI2645556.1"/>
    </source>
</evidence>
<evidence type="ECO:0000256" key="2">
    <source>
        <dbReference type="ARBA" id="ARBA00022771"/>
    </source>
</evidence>
<dbReference type="Pfam" id="PF25600">
    <property type="entry name" value="TRIM_CC"/>
    <property type="match status" value="1"/>
</dbReference>
<feature type="coiled-coil region" evidence="4">
    <location>
        <begin position="94"/>
        <end position="128"/>
    </location>
</feature>
<evidence type="ECO:0000256" key="1">
    <source>
        <dbReference type="ARBA" id="ARBA00022723"/>
    </source>
</evidence>
<accession>A0ABQ8L5T9</accession>
<keyword evidence="1" id="KW-0479">Metal-binding</keyword>
<dbReference type="Proteomes" id="UP000830375">
    <property type="component" value="Unassembled WGS sequence"/>
</dbReference>
<feature type="domain" description="TRIM8/14/16/25/29/45/65 coiled-coil region" evidence="5">
    <location>
        <begin position="43"/>
        <end position="146"/>
    </location>
</feature>
<reference evidence="6 7" key="1">
    <citation type="submission" date="2022-01" db="EMBL/GenBank/DDBJ databases">
        <title>A high-quality chromosome-level genome assembly of rohu carp, Labeo rohita.</title>
        <authorList>
            <person name="Arick M.A. II"/>
            <person name="Hsu C.-Y."/>
            <person name="Magbanua Z."/>
            <person name="Pechanova O."/>
            <person name="Grover C."/>
            <person name="Miller E."/>
            <person name="Thrash A."/>
            <person name="Ezzel L."/>
            <person name="Alam S."/>
            <person name="Benzie J."/>
            <person name="Hamilton M."/>
            <person name="Karsi A."/>
            <person name="Lawrence M.L."/>
            <person name="Peterson D.G."/>
        </authorList>
    </citation>
    <scope>NUCLEOTIDE SEQUENCE [LARGE SCALE GENOMIC DNA]</scope>
    <source>
        <strain evidence="7">BAU-BD-2019</strain>
        <tissue evidence="6">Blood</tissue>
    </source>
</reference>
<name>A0ABQ8L5T9_LABRO</name>
<dbReference type="PANTHER" id="PTHR25465">
    <property type="entry name" value="B-BOX DOMAIN CONTAINING"/>
    <property type="match status" value="1"/>
</dbReference>
<sequence>MNSKSPSVSSWAERKTAVGEFLFLSVSCQNQLKEIQRMIQQRIHQRKKDLQQLREAVESNKCSAQAAVEDSERIFTELVRSINRSRSEMIRLIRDQENIVVSQAEGRLKQMEQEINDLRRRDAELEQLSHTEDHIHFLQMTRDICVICLGKEHARDVLEGAVCVHCALLPMKKLRSCLSLFSRKEGQPLAPRGSGPTTAEARRKLSLWASQVDLADKLDKGLLLSQSSVGDESELLEDDDVISLTSSDPAASALLGFTQKEQELLDEEMQSESSQTFCPTYVELLEVMEGATARLALPWKRVKKVAPWGRLYEHFLSDHKPQAQVSLPFLPDLYLEVVKAWNKPFSSRIHRFQHTSYANVEGMRKNGYERMPPIEGTLASYLSLGDSIISSGSLPAIRPPSVNIFLKWLPHLGIQGLLELYNFGSTGH</sequence>
<proteinExistence type="predicted"/>
<gene>
    <name evidence="6" type="ORF">H4Q32_025442</name>
</gene>
<protein>
    <submittedName>
        <fullName evidence="6">Methionyl-tRNA formyltransferase</fullName>
    </submittedName>
</protein>
<evidence type="ECO:0000259" key="5">
    <source>
        <dbReference type="Pfam" id="PF25600"/>
    </source>
</evidence>
<organism evidence="6 7">
    <name type="scientific">Labeo rohita</name>
    <name type="common">Indian major carp</name>
    <name type="synonym">Cyprinus rohita</name>
    <dbReference type="NCBI Taxonomy" id="84645"/>
    <lineage>
        <taxon>Eukaryota</taxon>
        <taxon>Metazoa</taxon>
        <taxon>Chordata</taxon>
        <taxon>Craniata</taxon>
        <taxon>Vertebrata</taxon>
        <taxon>Euteleostomi</taxon>
        <taxon>Actinopterygii</taxon>
        <taxon>Neopterygii</taxon>
        <taxon>Teleostei</taxon>
        <taxon>Ostariophysi</taxon>
        <taxon>Cypriniformes</taxon>
        <taxon>Cyprinidae</taxon>
        <taxon>Labeoninae</taxon>
        <taxon>Labeonini</taxon>
        <taxon>Labeo</taxon>
    </lineage>
</organism>
<keyword evidence="3" id="KW-0862">Zinc</keyword>
<comment type="caution">
    <text evidence="6">The sequence shown here is derived from an EMBL/GenBank/DDBJ whole genome shotgun (WGS) entry which is preliminary data.</text>
</comment>
<evidence type="ECO:0000313" key="7">
    <source>
        <dbReference type="Proteomes" id="UP000830375"/>
    </source>
</evidence>
<evidence type="ECO:0000256" key="4">
    <source>
        <dbReference type="SAM" id="Coils"/>
    </source>
</evidence>
<dbReference type="EMBL" id="JACTAM010002201">
    <property type="protein sequence ID" value="KAI2645556.1"/>
    <property type="molecule type" value="Genomic_DNA"/>
</dbReference>
<keyword evidence="7" id="KW-1185">Reference proteome</keyword>
<evidence type="ECO:0000256" key="3">
    <source>
        <dbReference type="ARBA" id="ARBA00022833"/>
    </source>
</evidence>
<keyword evidence="2" id="KW-0863">Zinc-finger</keyword>
<dbReference type="InterPro" id="IPR051051">
    <property type="entry name" value="E3_ubiq-ligase_TRIM/RNF"/>
</dbReference>
<dbReference type="InterPro" id="IPR058030">
    <property type="entry name" value="TRIM8/14/16/25/29/45/65_CC"/>
</dbReference>